<dbReference type="EMBL" id="MVHF01000027">
    <property type="protein sequence ID" value="ORA32097.1"/>
    <property type="molecule type" value="Genomic_DNA"/>
</dbReference>
<gene>
    <name evidence="3" type="ORF">BST13_23255</name>
</gene>
<evidence type="ECO:0000313" key="3">
    <source>
        <dbReference type="EMBL" id="ORA32097.1"/>
    </source>
</evidence>
<accession>A0A1X0APW6</accession>
<comment type="caution">
    <text evidence="3">The sequence shown here is derived from an EMBL/GenBank/DDBJ whole genome shotgun (WGS) entry which is preliminary data.</text>
</comment>
<organism evidence="3 4">
    <name type="scientific">Mycobacterium aquaticum</name>
    <dbReference type="NCBI Taxonomy" id="1927124"/>
    <lineage>
        <taxon>Bacteria</taxon>
        <taxon>Bacillati</taxon>
        <taxon>Actinomycetota</taxon>
        <taxon>Actinomycetes</taxon>
        <taxon>Mycobacteriales</taxon>
        <taxon>Mycobacteriaceae</taxon>
        <taxon>Mycobacterium</taxon>
    </lineage>
</organism>
<evidence type="ECO:0000313" key="4">
    <source>
        <dbReference type="Proteomes" id="UP000192448"/>
    </source>
</evidence>
<proteinExistence type="predicted"/>
<dbReference type="STRING" id="1927124.BST13_23255"/>
<name>A0A1X0APW6_9MYCO</name>
<dbReference type="AlphaFoldDB" id="A0A1X0APW6"/>
<keyword evidence="2" id="KW-0472">Membrane</keyword>
<dbReference type="Proteomes" id="UP000192448">
    <property type="component" value="Unassembled WGS sequence"/>
</dbReference>
<keyword evidence="4" id="KW-1185">Reference proteome</keyword>
<reference evidence="3 4" key="1">
    <citation type="submission" date="2017-02" db="EMBL/GenBank/DDBJ databases">
        <title>The new phylogeny of genus Mycobacterium.</title>
        <authorList>
            <person name="Tortoli E."/>
            <person name="Trovato A."/>
            <person name="Cirillo D.M."/>
        </authorList>
    </citation>
    <scope>NUCLEOTIDE SEQUENCE [LARGE SCALE GENOMIC DNA]</scope>
    <source>
        <strain evidence="3 4">RW6</strain>
    </source>
</reference>
<feature type="region of interest" description="Disordered" evidence="1">
    <location>
        <begin position="1"/>
        <end position="36"/>
    </location>
</feature>
<keyword evidence="2" id="KW-0812">Transmembrane</keyword>
<sequence>MGPYARARHDEPASAACRQSDTEERTVTEGTPADNAAAPERGLLARIGSDWWATILGLAVTALAVAGVLPKIPW</sequence>
<evidence type="ECO:0000256" key="2">
    <source>
        <dbReference type="SAM" id="Phobius"/>
    </source>
</evidence>
<feature type="transmembrane region" description="Helical" evidence="2">
    <location>
        <begin position="51"/>
        <end position="69"/>
    </location>
</feature>
<protein>
    <submittedName>
        <fullName evidence="3">Uncharacterized protein</fullName>
    </submittedName>
</protein>
<evidence type="ECO:0000256" key="1">
    <source>
        <dbReference type="SAM" id="MobiDB-lite"/>
    </source>
</evidence>
<keyword evidence="2" id="KW-1133">Transmembrane helix</keyword>